<dbReference type="AlphaFoldDB" id="A0A4S8J140"/>
<keyword evidence="2" id="KW-1185">Reference proteome</keyword>
<accession>A0A4S8J140</accession>
<dbReference type="EMBL" id="PYDT01000007">
    <property type="protein sequence ID" value="THU55003.1"/>
    <property type="molecule type" value="Genomic_DNA"/>
</dbReference>
<evidence type="ECO:0000313" key="1">
    <source>
        <dbReference type="EMBL" id="THU55003.1"/>
    </source>
</evidence>
<reference evidence="1 2" key="1">
    <citation type="journal article" date="2019" name="Nat. Plants">
        <title>Genome sequencing of Musa balbisiana reveals subgenome evolution and function divergence in polyploid bananas.</title>
        <authorList>
            <person name="Yao X."/>
        </authorList>
    </citation>
    <scope>NUCLEOTIDE SEQUENCE [LARGE SCALE GENOMIC DNA]</scope>
    <source>
        <strain evidence="2">cv. DH-PKW</strain>
        <tissue evidence="1">Leaves</tissue>
    </source>
</reference>
<protein>
    <submittedName>
        <fullName evidence="1">Uncharacterized protein</fullName>
    </submittedName>
</protein>
<name>A0A4S8J140_MUSBA</name>
<comment type="caution">
    <text evidence="1">The sequence shown here is derived from an EMBL/GenBank/DDBJ whole genome shotgun (WGS) entry which is preliminary data.</text>
</comment>
<organism evidence="1 2">
    <name type="scientific">Musa balbisiana</name>
    <name type="common">Banana</name>
    <dbReference type="NCBI Taxonomy" id="52838"/>
    <lineage>
        <taxon>Eukaryota</taxon>
        <taxon>Viridiplantae</taxon>
        <taxon>Streptophyta</taxon>
        <taxon>Embryophyta</taxon>
        <taxon>Tracheophyta</taxon>
        <taxon>Spermatophyta</taxon>
        <taxon>Magnoliopsida</taxon>
        <taxon>Liliopsida</taxon>
        <taxon>Zingiberales</taxon>
        <taxon>Musaceae</taxon>
        <taxon>Musa</taxon>
    </lineage>
</organism>
<sequence>MCCKKLLLLEFNHIGNQDHKSEEIKVQNTCFITLIASLAFVSVSPSSSFTDLVAQHSINVYFMTIGDTTEVPNLIAFGYC</sequence>
<evidence type="ECO:0000313" key="2">
    <source>
        <dbReference type="Proteomes" id="UP000317650"/>
    </source>
</evidence>
<dbReference type="Proteomes" id="UP000317650">
    <property type="component" value="Chromosome 11"/>
</dbReference>
<gene>
    <name evidence="1" type="ORF">C4D60_Mb11t01990</name>
</gene>
<proteinExistence type="predicted"/>